<name>A0A834I7F8_RHYFE</name>
<gene>
    <name evidence="2" type="ORF">GWI33_013272</name>
</gene>
<feature type="region of interest" description="Disordered" evidence="1">
    <location>
        <begin position="85"/>
        <end position="118"/>
    </location>
</feature>
<protein>
    <submittedName>
        <fullName evidence="2">Uncharacterized protein</fullName>
    </submittedName>
</protein>
<proteinExistence type="predicted"/>
<evidence type="ECO:0000256" key="1">
    <source>
        <dbReference type="SAM" id="MobiDB-lite"/>
    </source>
</evidence>
<sequence>MEERSQESVSLSRHPSLKSIISYGKKLDPRLSKGITFHPGPRLIHQPHTCRGKFETGPLKMPKCGGGDIDGSGLPNASAAAIATATAASGTKQAEPGPNPSYPESNFQSFETCPPDEVKPERISHQAAVTLNPTTEREGNFLAGMKC</sequence>
<comment type="caution">
    <text evidence="2">The sequence shown here is derived from an EMBL/GenBank/DDBJ whole genome shotgun (WGS) entry which is preliminary data.</text>
</comment>
<keyword evidence="3" id="KW-1185">Reference proteome</keyword>
<accession>A0A834I7F8</accession>
<reference evidence="2" key="1">
    <citation type="submission" date="2020-08" db="EMBL/GenBank/DDBJ databases">
        <title>Genome sequencing and assembly of the red palm weevil Rhynchophorus ferrugineus.</title>
        <authorList>
            <person name="Dias G.B."/>
            <person name="Bergman C.M."/>
            <person name="Manee M."/>
        </authorList>
    </citation>
    <scope>NUCLEOTIDE SEQUENCE</scope>
    <source>
        <strain evidence="2">AA-2017</strain>
        <tissue evidence="2">Whole larva</tissue>
    </source>
</reference>
<dbReference type="AlphaFoldDB" id="A0A834I7F8"/>
<feature type="region of interest" description="Disordered" evidence="1">
    <location>
        <begin position="32"/>
        <end position="51"/>
    </location>
</feature>
<feature type="compositionally biased region" description="Polar residues" evidence="1">
    <location>
        <begin position="102"/>
        <end position="111"/>
    </location>
</feature>
<evidence type="ECO:0000313" key="2">
    <source>
        <dbReference type="EMBL" id="KAF7274042.1"/>
    </source>
</evidence>
<organism evidence="2 3">
    <name type="scientific">Rhynchophorus ferrugineus</name>
    <name type="common">Red palm weevil</name>
    <name type="synonym">Curculio ferrugineus</name>
    <dbReference type="NCBI Taxonomy" id="354439"/>
    <lineage>
        <taxon>Eukaryota</taxon>
        <taxon>Metazoa</taxon>
        <taxon>Ecdysozoa</taxon>
        <taxon>Arthropoda</taxon>
        <taxon>Hexapoda</taxon>
        <taxon>Insecta</taxon>
        <taxon>Pterygota</taxon>
        <taxon>Neoptera</taxon>
        <taxon>Endopterygota</taxon>
        <taxon>Coleoptera</taxon>
        <taxon>Polyphaga</taxon>
        <taxon>Cucujiformia</taxon>
        <taxon>Curculionidae</taxon>
        <taxon>Dryophthorinae</taxon>
        <taxon>Rhynchophorus</taxon>
    </lineage>
</organism>
<dbReference type="Proteomes" id="UP000625711">
    <property type="component" value="Unassembled WGS sequence"/>
</dbReference>
<dbReference type="EMBL" id="JAACXV010013115">
    <property type="protein sequence ID" value="KAF7274042.1"/>
    <property type="molecule type" value="Genomic_DNA"/>
</dbReference>
<evidence type="ECO:0000313" key="3">
    <source>
        <dbReference type="Proteomes" id="UP000625711"/>
    </source>
</evidence>